<organism evidence="2 3">
    <name type="scientific">Etheostoma spectabile</name>
    <name type="common">orangethroat darter</name>
    <dbReference type="NCBI Taxonomy" id="54343"/>
    <lineage>
        <taxon>Eukaryota</taxon>
        <taxon>Metazoa</taxon>
        <taxon>Chordata</taxon>
        <taxon>Craniata</taxon>
        <taxon>Vertebrata</taxon>
        <taxon>Euteleostomi</taxon>
        <taxon>Actinopterygii</taxon>
        <taxon>Neopterygii</taxon>
        <taxon>Teleostei</taxon>
        <taxon>Neoteleostei</taxon>
        <taxon>Acanthomorphata</taxon>
        <taxon>Eupercaria</taxon>
        <taxon>Perciformes</taxon>
        <taxon>Percoidei</taxon>
        <taxon>Percidae</taxon>
        <taxon>Etheostomatinae</taxon>
        <taxon>Etheostoma</taxon>
    </lineage>
</organism>
<dbReference type="EMBL" id="VOFY01000022">
    <property type="protein sequence ID" value="KAA8580904.1"/>
    <property type="molecule type" value="Genomic_DNA"/>
</dbReference>
<accession>A0A5J5CGB2</accession>
<protein>
    <submittedName>
        <fullName evidence="2">Uncharacterized protein</fullName>
    </submittedName>
</protein>
<dbReference type="AlphaFoldDB" id="A0A5J5CGB2"/>
<evidence type="ECO:0000313" key="3">
    <source>
        <dbReference type="Proteomes" id="UP000327493"/>
    </source>
</evidence>
<reference evidence="2 3" key="1">
    <citation type="submission" date="2019-08" db="EMBL/GenBank/DDBJ databases">
        <title>A chromosome-level genome assembly, high-density linkage maps, and genome scans reveal the genomic architecture of hybrid incompatibilities underlying speciation via character displacement in darters (Percidae: Etheostominae).</title>
        <authorList>
            <person name="Moran R.L."/>
            <person name="Catchen J.M."/>
            <person name="Fuller R.C."/>
        </authorList>
    </citation>
    <scope>NUCLEOTIDE SEQUENCE [LARGE SCALE GENOMIC DNA]</scope>
    <source>
        <strain evidence="2">EspeVRDwgs_2016</strain>
        <tissue evidence="2">Muscle</tissue>
    </source>
</reference>
<gene>
    <name evidence="2" type="ORF">FQN60_013862</name>
</gene>
<proteinExistence type="predicted"/>
<comment type="caution">
    <text evidence="2">The sequence shown here is derived from an EMBL/GenBank/DDBJ whole genome shotgun (WGS) entry which is preliminary data.</text>
</comment>
<sequence>MLKQRPRKENGLPRLTPMLELMSLDTVKNKAQCFFAATLSITASVSGLTCFLFEGSMESHCDDATWSVSAEVSMSGIGETEKGRPGRKALYPAFQAGEGSEDQKQRCLLCSTGTILVRSVIGRALTRAGHYPGCTVHPFHVTNHLQKNTFGRISFEYVKRGSALRGEEEWHSALSAMLSIGVIAPHYQRVKEDAIGISCYWRSLPVKLRGTDSNTQGTQCGEEKAKSPWPGRLSRAGDCPGQEPKAWHEQALQEMGACWGRWILKPSNSTRRSPRTSQHGGCHVGLLRRDTCHNHQTFLIPSGPQEAAKTKTPAQAQALVYLPTNHAAVAKHLGCSQTCPLETHYLDIRRQTARRKYVPSLAVSR</sequence>
<evidence type="ECO:0000313" key="2">
    <source>
        <dbReference type="EMBL" id="KAA8580904.1"/>
    </source>
</evidence>
<evidence type="ECO:0000256" key="1">
    <source>
        <dbReference type="SAM" id="MobiDB-lite"/>
    </source>
</evidence>
<name>A0A5J5CGB2_9PERO</name>
<feature type="region of interest" description="Disordered" evidence="1">
    <location>
        <begin position="212"/>
        <end position="243"/>
    </location>
</feature>
<keyword evidence="3" id="KW-1185">Reference proteome</keyword>
<dbReference type="Proteomes" id="UP000327493">
    <property type="component" value="Chromosome 22"/>
</dbReference>